<gene>
    <name evidence="16" type="ORF">O181_089937</name>
</gene>
<dbReference type="InterPro" id="IPR039537">
    <property type="entry name" value="Retrotran_Ty1/copia-like"/>
</dbReference>
<dbReference type="AlphaFoldDB" id="A0A9Q3P774"/>
<evidence type="ECO:0000313" key="17">
    <source>
        <dbReference type="Proteomes" id="UP000765509"/>
    </source>
</evidence>
<dbReference type="Gene3D" id="3.30.420.10">
    <property type="entry name" value="Ribonuclease H-like superfamily/Ribonuclease H"/>
    <property type="match status" value="1"/>
</dbReference>
<proteinExistence type="predicted"/>
<dbReference type="GO" id="GO:0006310">
    <property type="term" value="P:DNA recombination"/>
    <property type="evidence" value="ECO:0007669"/>
    <property type="project" value="UniProtKB-KW"/>
</dbReference>
<dbReference type="InterPro" id="IPR036397">
    <property type="entry name" value="RNaseH_sf"/>
</dbReference>
<keyword evidence="11" id="KW-0808">Transferase</keyword>
<keyword evidence="1" id="KW-0815">Transposition</keyword>
<evidence type="ECO:0000256" key="13">
    <source>
        <dbReference type="ARBA" id="ARBA00048173"/>
    </source>
</evidence>
<keyword evidence="5" id="KW-0255">Endonuclease</keyword>
<evidence type="ECO:0000313" key="16">
    <source>
        <dbReference type="EMBL" id="MBW0550222.1"/>
    </source>
</evidence>
<evidence type="ECO:0000256" key="12">
    <source>
        <dbReference type="ARBA" id="ARBA00023172"/>
    </source>
</evidence>
<keyword evidence="7" id="KW-0460">Magnesium</keyword>
<keyword evidence="4" id="KW-0479">Metal-binding</keyword>
<evidence type="ECO:0000256" key="11">
    <source>
        <dbReference type="ARBA" id="ARBA00022932"/>
    </source>
</evidence>
<evidence type="ECO:0000256" key="5">
    <source>
        <dbReference type="ARBA" id="ARBA00022759"/>
    </source>
</evidence>
<dbReference type="Pfam" id="PF25597">
    <property type="entry name" value="SH3_retrovirus"/>
    <property type="match status" value="1"/>
</dbReference>
<keyword evidence="2" id="KW-0548">Nucleotidyltransferase</keyword>
<evidence type="ECO:0000259" key="15">
    <source>
        <dbReference type="PROSITE" id="PS50994"/>
    </source>
</evidence>
<dbReference type="GO" id="GO:0005634">
    <property type="term" value="C:nucleus"/>
    <property type="evidence" value="ECO:0007669"/>
    <property type="project" value="UniProtKB-ARBA"/>
</dbReference>
<evidence type="ECO:0000256" key="8">
    <source>
        <dbReference type="ARBA" id="ARBA00022884"/>
    </source>
</evidence>
<evidence type="ECO:0000256" key="14">
    <source>
        <dbReference type="ARBA" id="ARBA00049244"/>
    </source>
</evidence>
<dbReference type="PANTHER" id="PTHR42648:SF11">
    <property type="entry name" value="TRANSPOSON TY4-P GAG-POL POLYPROTEIN"/>
    <property type="match status" value="1"/>
</dbReference>
<evidence type="ECO:0000256" key="3">
    <source>
        <dbReference type="ARBA" id="ARBA00022722"/>
    </source>
</evidence>
<keyword evidence="11" id="KW-0239">DNA-directed DNA polymerase</keyword>
<name>A0A9Q3P774_9BASI</name>
<dbReference type="InterPro" id="IPR057670">
    <property type="entry name" value="SH3_retrovirus"/>
</dbReference>
<dbReference type="SUPFAM" id="SSF53098">
    <property type="entry name" value="Ribonuclease H-like"/>
    <property type="match status" value="1"/>
</dbReference>
<accession>A0A9Q3P774</accession>
<dbReference type="GO" id="GO:0004519">
    <property type="term" value="F:endonuclease activity"/>
    <property type="evidence" value="ECO:0007669"/>
    <property type="project" value="UniProtKB-KW"/>
</dbReference>
<dbReference type="InterPro" id="IPR012337">
    <property type="entry name" value="RNaseH-like_sf"/>
</dbReference>
<dbReference type="Pfam" id="PF00665">
    <property type="entry name" value="rve"/>
    <property type="match status" value="1"/>
</dbReference>
<dbReference type="InterPro" id="IPR001584">
    <property type="entry name" value="Integrase_cat-core"/>
</dbReference>
<reference evidence="16" key="1">
    <citation type="submission" date="2021-03" db="EMBL/GenBank/DDBJ databases">
        <title>Draft genome sequence of rust myrtle Austropuccinia psidii MF-1, a brazilian biotype.</title>
        <authorList>
            <person name="Quecine M.C."/>
            <person name="Pachon D.M.R."/>
            <person name="Bonatelli M.L."/>
            <person name="Correr F.H."/>
            <person name="Franceschini L.M."/>
            <person name="Leite T.F."/>
            <person name="Margarido G.R.A."/>
            <person name="Almeida C.A."/>
            <person name="Ferrarezi J.A."/>
            <person name="Labate C.A."/>
        </authorList>
    </citation>
    <scope>NUCLEOTIDE SEQUENCE</scope>
    <source>
        <strain evidence="16">MF-1</strain>
    </source>
</reference>
<protein>
    <recommendedName>
        <fullName evidence="15">Integrase catalytic domain-containing protein</fullName>
    </recommendedName>
</protein>
<dbReference type="OrthoDB" id="2847449at2759"/>
<evidence type="ECO:0000256" key="2">
    <source>
        <dbReference type="ARBA" id="ARBA00022695"/>
    </source>
</evidence>
<evidence type="ECO:0000256" key="9">
    <source>
        <dbReference type="ARBA" id="ARBA00022908"/>
    </source>
</evidence>
<keyword evidence="8" id="KW-0694">RNA-binding</keyword>
<feature type="domain" description="Integrase catalytic" evidence="15">
    <location>
        <begin position="221"/>
        <end position="389"/>
    </location>
</feature>
<keyword evidence="10" id="KW-0695">RNA-directed DNA polymerase</keyword>
<evidence type="ECO:0000256" key="6">
    <source>
        <dbReference type="ARBA" id="ARBA00022801"/>
    </source>
</evidence>
<dbReference type="PANTHER" id="PTHR42648">
    <property type="entry name" value="TRANSPOSASE, PUTATIVE-RELATED"/>
    <property type="match status" value="1"/>
</dbReference>
<evidence type="ECO:0000256" key="10">
    <source>
        <dbReference type="ARBA" id="ARBA00022918"/>
    </source>
</evidence>
<dbReference type="GO" id="GO:0003887">
    <property type="term" value="F:DNA-directed DNA polymerase activity"/>
    <property type="evidence" value="ECO:0007669"/>
    <property type="project" value="UniProtKB-KW"/>
</dbReference>
<keyword evidence="9" id="KW-0229">DNA integration</keyword>
<evidence type="ECO:0000256" key="1">
    <source>
        <dbReference type="ARBA" id="ARBA00022578"/>
    </source>
</evidence>
<dbReference type="GO" id="GO:0003723">
    <property type="term" value="F:RNA binding"/>
    <property type="evidence" value="ECO:0007669"/>
    <property type="project" value="UniProtKB-KW"/>
</dbReference>
<keyword evidence="3" id="KW-0540">Nuclease</keyword>
<dbReference type="GO" id="GO:0003964">
    <property type="term" value="F:RNA-directed DNA polymerase activity"/>
    <property type="evidence" value="ECO:0007669"/>
    <property type="project" value="UniProtKB-KW"/>
</dbReference>
<keyword evidence="12" id="KW-0233">DNA recombination</keyword>
<keyword evidence="17" id="KW-1185">Reference proteome</keyword>
<dbReference type="PROSITE" id="PS50994">
    <property type="entry name" value="INTEGRASE"/>
    <property type="match status" value="1"/>
</dbReference>
<dbReference type="GO" id="GO:0015074">
    <property type="term" value="P:DNA integration"/>
    <property type="evidence" value="ECO:0007669"/>
    <property type="project" value="UniProtKB-KW"/>
</dbReference>
<dbReference type="GO" id="GO:0032196">
    <property type="term" value="P:transposition"/>
    <property type="evidence" value="ECO:0007669"/>
    <property type="project" value="UniProtKB-KW"/>
</dbReference>
<keyword evidence="6" id="KW-0378">Hydrolase</keyword>
<comment type="caution">
    <text evidence="16">The sequence shown here is derived from an EMBL/GenBank/DDBJ whole genome shotgun (WGS) entry which is preliminary data.</text>
</comment>
<sequence>MGLERQKFGTLCNYCKSQGLPYDGHWISTCPIIRKLAGLPPPPPPMTSEPAIRAVNTERAESVDDTGSQVHVSGCLNNFSSLQPLDQSLPLSLVSPSALVHATHRGTMKMPWTNAELKGVLFCKEINGTLVSLGQLINQGLQPNFRGNNILVLDGEDNIFLFAKFCNNTWTVSDPLKNCKPGHVDLAPKTLICAITKNNSYDWHCRLGHASNRVCQKALGEHYRHKIKYLMVTDVMGPISQVDIHGNKYLLTLRDHASTFVFCFPLKSRDQVTKVLTDTLKLIQNVFKSLVKFIRSDNAKEYKENNFNVHLISMGTQQIFTSPYTPEQNGEAERLNRTLGDAARKMLRASGMPLTFWSYAYKVAAYIHNQIPNTKTGDKTPLELWCGRQPQAHRLHSFGAKAIVHIPAEKRGKLEDRGRVCKLVGFQDDSRGFFFWDEGNKAIINSNHV</sequence>
<dbReference type="Proteomes" id="UP000765509">
    <property type="component" value="Unassembled WGS sequence"/>
</dbReference>
<dbReference type="EMBL" id="AVOT02055744">
    <property type="protein sequence ID" value="MBW0550222.1"/>
    <property type="molecule type" value="Genomic_DNA"/>
</dbReference>
<organism evidence="16 17">
    <name type="scientific">Austropuccinia psidii MF-1</name>
    <dbReference type="NCBI Taxonomy" id="1389203"/>
    <lineage>
        <taxon>Eukaryota</taxon>
        <taxon>Fungi</taxon>
        <taxon>Dikarya</taxon>
        <taxon>Basidiomycota</taxon>
        <taxon>Pucciniomycotina</taxon>
        <taxon>Pucciniomycetes</taxon>
        <taxon>Pucciniales</taxon>
        <taxon>Sphaerophragmiaceae</taxon>
        <taxon>Austropuccinia</taxon>
    </lineage>
</organism>
<dbReference type="GO" id="GO:0046872">
    <property type="term" value="F:metal ion binding"/>
    <property type="evidence" value="ECO:0007669"/>
    <property type="project" value="UniProtKB-KW"/>
</dbReference>
<comment type="catalytic activity">
    <reaction evidence="13">
        <text>DNA(n) + a 2'-deoxyribonucleoside 5'-triphosphate = DNA(n+1) + diphosphate</text>
        <dbReference type="Rhea" id="RHEA:22508"/>
        <dbReference type="Rhea" id="RHEA-COMP:17339"/>
        <dbReference type="Rhea" id="RHEA-COMP:17340"/>
        <dbReference type="ChEBI" id="CHEBI:33019"/>
        <dbReference type="ChEBI" id="CHEBI:61560"/>
        <dbReference type="ChEBI" id="CHEBI:173112"/>
        <dbReference type="EC" id="2.7.7.49"/>
    </reaction>
</comment>
<comment type="catalytic activity">
    <reaction evidence="14">
        <text>DNA(n) + a 2'-deoxyribonucleoside 5'-triphosphate = DNA(n+1) + diphosphate</text>
        <dbReference type="Rhea" id="RHEA:22508"/>
        <dbReference type="Rhea" id="RHEA-COMP:17339"/>
        <dbReference type="Rhea" id="RHEA-COMP:17340"/>
        <dbReference type="ChEBI" id="CHEBI:33019"/>
        <dbReference type="ChEBI" id="CHEBI:61560"/>
        <dbReference type="ChEBI" id="CHEBI:173112"/>
        <dbReference type="EC" id="2.7.7.7"/>
    </reaction>
</comment>
<evidence type="ECO:0000256" key="7">
    <source>
        <dbReference type="ARBA" id="ARBA00022842"/>
    </source>
</evidence>
<dbReference type="GO" id="GO:0016787">
    <property type="term" value="F:hydrolase activity"/>
    <property type="evidence" value="ECO:0007669"/>
    <property type="project" value="UniProtKB-KW"/>
</dbReference>
<evidence type="ECO:0000256" key="4">
    <source>
        <dbReference type="ARBA" id="ARBA00022723"/>
    </source>
</evidence>